<accession>A0A0B6TZG6</accession>
<gene>
    <name evidence="2" type="ORF">B840_12665</name>
</gene>
<dbReference type="KEGG" id="cmq:B840_12665"/>
<dbReference type="InterPro" id="IPR014710">
    <property type="entry name" value="RmlC-like_jellyroll"/>
</dbReference>
<evidence type="ECO:0000313" key="2">
    <source>
        <dbReference type="EMBL" id="AJK70101.1"/>
    </source>
</evidence>
<dbReference type="SUPFAM" id="SSF51182">
    <property type="entry name" value="RmlC-like cupins"/>
    <property type="match status" value="1"/>
</dbReference>
<dbReference type="Pfam" id="PF07883">
    <property type="entry name" value="Cupin_2"/>
    <property type="match status" value="1"/>
</dbReference>
<evidence type="ECO:0000313" key="3">
    <source>
        <dbReference type="Proteomes" id="UP000031928"/>
    </source>
</evidence>
<name>A0A0B6TZG6_9CORY</name>
<organism evidence="2 3">
    <name type="scientific">Corynebacterium marinum DSM 44953</name>
    <dbReference type="NCBI Taxonomy" id="1224162"/>
    <lineage>
        <taxon>Bacteria</taxon>
        <taxon>Bacillati</taxon>
        <taxon>Actinomycetota</taxon>
        <taxon>Actinomycetes</taxon>
        <taxon>Mycobacteriales</taxon>
        <taxon>Corynebacteriaceae</taxon>
        <taxon>Corynebacterium</taxon>
    </lineage>
</organism>
<sequence>MESAGRPRVTPLEEGALFETKRMEAASGISWPRHRASTESVLVVTEGQCIVQFSAEDRGVSAGDSLVIPADIWHEIVADPEFKAVHIMPKEIRFTFST</sequence>
<feature type="domain" description="Cupin type-2" evidence="1">
    <location>
        <begin position="30"/>
        <end position="79"/>
    </location>
</feature>
<dbReference type="InterPro" id="IPR013096">
    <property type="entry name" value="Cupin_2"/>
</dbReference>
<dbReference type="OrthoDB" id="4411894at2"/>
<dbReference type="HOGENOM" id="CLU_2328977_0_0_11"/>
<keyword evidence="3" id="KW-1185">Reference proteome</keyword>
<reference evidence="2 3" key="1">
    <citation type="submission" date="2014-05" db="EMBL/GenBank/DDBJ databases">
        <title>Complete genome sequence of Corynebacterium marinum DSM 44953.</title>
        <authorList>
            <person name="Schaffert L."/>
            <person name="Albersmeier A."/>
            <person name="Kalinowski J."/>
            <person name="Ruckert C."/>
        </authorList>
    </citation>
    <scope>NUCLEOTIDE SEQUENCE [LARGE SCALE GENOMIC DNA]</scope>
    <source>
        <strain evidence="2 3">DSM 44953</strain>
        <plasmid evidence="2 3">pCmarinum1</plasmid>
    </source>
</reference>
<dbReference type="AlphaFoldDB" id="A0A0B6TZG6"/>
<dbReference type="Gene3D" id="2.60.120.10">
    <property type="entry name" value="Jelly Rolls"/>
    <property type="match status" value="1"/>
</dbReference>
<dbReference type="InterPro" id="IPR011051">
    <property type="entry name" value="RmlC_Cupin_sf"/>
</dbReference>
<protein>
    <recommendedName>
        <fullName evidence="1">Cupin type-2 domain-containing protein</fullName>
    </recommendedName>
</protein>
<geneLocation type="plasmid" evidence="2 3">
    <name>pCmarinum1</name>
</geneLocation>
<dbReference type="RefSeq" id="WP_042622788.1">
    <property type="nucleotide sequence ID" value="NZ_CP007792.1"/>
</dbReference>
<proteinExistence type="predicted"/>
<dbReference type="Proteomes" id="UP000031928">
    <property type="component" value="Plasmid pCmarinum1"/>
</dbReference>
<keyword evidence="2" id="KW-0614">Plasmid</keyword>
<dbReference type="EMBL" id="CP007792">
    <property type="protein sequence ID" value="AJK70101.1"/>
    <property type="molecule type" value="Genomic_DNA"/>
</dbReference>
<evidence type="ECO:0000259" key="1">
    <source>
        <dbReference type="Pfam" id="PF07883"/>
    </source>
</evidence>